<dbReference type="Gene3D" id="2.40.50.140">
    <property type="entry name" value="Nucleic acid-binding proteins"/>
    <property type="match status" value="1"/>
</dbReference>
<dbReference type="OrthoDB" id="197206at2759"/>
<comment type="subcellular location">
    <subcellularLocation>
        <location evidence="1">Cytoplasm</location>
    </subcellularLocation>
</comment>
<evidence type="ECO:0000256" key="7">
    <source>
        <dbReference type="SAM" id="Coils"/>
    </source>
</evidence>
<dbReference type="Proteomes" id="UP000094527">
    <property type="component" value="Unassembled WGS sequence"/>
</dbReference>
<feature type="compositionally biased region" description="Basic and acidic residues" evidence="8">
    <location>
        <begin position="252"/>
        <end position="268"/>
    </location>
</feature>
<proteinExistence type="predicted"/>
<name>A0A1D2NIR1_ORCCI</name>
<evidence type="ECO:0000313" key="10">
    <source>
        <dbReference type="EMBL" id="ODN05150.1"/>
    </source>
</evidence>
<keyword evidence="4 6" id="KW-0694">RNA-binding</keyword>
<dbReference type="InterPro" id="IPR051270">
    <property type="entry name" value="Tyrosine-tRNA_ligase_regulator"/>
</dbReference>
<dbReference type="EMBL" id="LJIJ01000029">
    <property type="protein sequence ID" value="ODN05150.1"/>
    <property type="molecule type" value="Genomic_DNA"/>
</dbReference>
<dbReference type="OMA" id="TLCNVQI"/>
<dbReference type="Pfam" id="PF01588">
    <property type="entry name" value="tRNA_bind"/>
    <property type="match status" value="1"/>
</dbReference>
<feature type="compositionally biased region" description="Basic and acidic residues" evidence="8">
    <location>
        <begin position="220"/>
        <end position="235"/>
    </location>
</feature>
<keyword evidence="2" id="KW-0963">Cytoplasm</keyword>
<protein>
    <submittedName>
        <fullName evidence="10">Aminoacyl tRNA synthase complex-interacting multifunctional protein 1</fullName>
    </submittedName>
</protein>
<feature type="coiled-coil region" evidence="7">
    <location>
        <begin position="116"/>
        <end position="171"/>
    </location>
</feature>
<dbReference type="GO" id="GO:0006412">
    <property type="term" value="P:translation"/>
    <property type="evidence" value="ECO:0007669"/>
    <property type="project" value="UniProtKB-KW"/>
</dbReference>
<evidence type="ECO:0000256" key="4">
    <source>
        <dbReference type="ARBA" id="ARBA00022884"/>
    </source>
</evidence>
<comment type="caution">
    <text evidence="10">The sequence shown here is derived from an EMBL/GenBank/DDBJ whole genome shotgun (WGS) entry which is preliminary data.</text>
</comment>
<dbReference type="InterPro" id="IPR002547">
    <property type="entry name" value="tRNA-bd_dom"/>
</dbReference>
<evidence type="ECO:0000259" key="9">
    <source>
        <dbReference type="PROSITE" id="PS50886"/>
    </source>
</evidence>
<dbReference type="FunFam" id="2.40.50.140:FF:000047">
    <property type="entry name" value="tyrosine--tRNA ligase, cytoplasmic isoform X2"/>
    <property type="match status" value="1"/>
</dbReference>
<dbReference type="PANTHER" id="PTHR11586:SF33">
    <property type="entry name" value="AMINOACYL TRNA SYNTHASE COMPLEX-INTERACTING MULTIFUNCTIONAL PROTEIN 1"/>
    <property type="match status" value="1"/>
</dbReference>
<dbReference type="PROSITE" id="PS50886">
    <property type="entry name" value="TRBD"/>
    <property type="match status" value="1"/>
</dbReference>
<evidence type="ECO:0000256" key="3">
    <source>
        <dbReference type="ARBA" id="ARBA00022555"/>
    </source>
</evidence>
<keyword evidence="5" id="KW-0648">Protein biosynthesis</keyword>
<dbReference type="GO" id="GO:0000049">
    <property type="term" value="F:tRNA binding"/>
    <property type="evidence" value="ECO:0007669"/>
    <property type="project" value="UniProtKB-UniRule"/>
</dbReference>
<dbReference type="CDD" id="cd02799">
    <property type="entry name" value="tRNA_bind_EMAP-II_like"/>
    <property type="match status" value="1"/>
</dbReference>
<dbReference type="GO" id="GO:0005737">
    <property type="term" value="C:cytoplasm"/>
    <property type="evidence" value="ECO:0007669"/>
    <property type="project" value="UniProtKB-SubCell"/>
</dbReference>
<evidence type="ECO:0000256" key="5">
    <source>
        <dbReference type="ARBA" id="ARBA00022917"/>
    </source>
</evidence>
<dbReference type="PANTHER" id="PTHR11586">
    <property type="entry name" value="TRNA-AMINOACYLATION COFACTOR ARC1 FAMILY MEMBER"/>
    <property type="match status" value="1"/>
</dbReference>
<evidence type="ECO:0000256" key="1">
    <source>
        <dbReference type="ARBA" id="ARBA00004496"/>
    </source>
</evidence>
<accession>A0A1D2NIR1</accession>
<dbReference type="SUPFAM" id="SSF50249">
    <property type="entry name" value="Nucleic acid-binding proteins"/>
    <property type="match status" value="1"/>
</dbReference>
<keyword evidence="11" id="KW-1185">Reference proteome</keyword>
<keyword evidence="3 6" id="KW-0820">tRNA-binding</keyword>
<evidence type="ECO:0000313" key="11">
    <source>
        <dbReference type="Proteomes" id="UP000094527"/>
    </source>
</evidence>
<dbReference type="STRING" id="48709.A0A1D2NIR1"/>
<organism evidence="10 11">
    <name type="scientific">Orchesella cincta</name>
    <name type="common">Springtail</name>
    <name type="synonym">Podura cincta</name>
    <dbReference type="NCBI Taxonomy" id="48709"/>
    <lineage>
        <taxon>Eukaryota</taxon>
        <taxon>Metazoa</taxon>
        <taxon>Ecdysozoa</taxon>
        <taxon>Arthropoda</taxon>
        <taxon>Hexapoda</taxon>
        <taxon>Collembola</taxon>
        <taxon>Entomobryomorpha</taxon>
        <taxon>Entomobryoidea</taxon>
        <taxon>Orchesellidae</taxon>
        <taxon>Orchesellinae</taxon>
        <taxon>Orchesella</taxon>
    </lineage>
</organism>
<evidence type="ECO:0000256" key="8">
    <source>
        <dbReference type="SAM" id="MobiDB-lite"/>
    </source>
</evidence>
<evidence type="ECO:0000256" key="2">
    <source>
        <dbReference type="ARBA" id="ARBA00022490"/>
    </source>
</evidence>
<gene>
    <name evidence="10" type="ORF">Ocin01_01538</name>
</gene>
<dbReference type="AlphaFoldDB" id="A0A1D2NIR1"/>
<dbReference type="InterPro" id="IPR012340">
    <property type="entry name" value="NA-bd_OB-fold"/>
</dbReference>
<reference evidence="10 11" key="1">
    <citation type="journal article" date="2016" name="Genome Biol. Evol.">
        <title>Gene Family Evolution Reflects Adaptation to Soil Environmental Stressors in the Genome of the Collembolan Orchesella cincta.</title>
        <authorList>
            <person name="Faddeeva-Vakhrusheva A."/>
            <person name="Derks M.F."/>
            <person name="Anvar S.Y."/>
            <person name="Agamennone V."/>
            <person name="Suring W."/>
            <person name="Smit S."/>
            <person name="van Straalen N.M."/>
            <person name="Roelofs D."/>
        </authorList>
    </citation>
    <scope>NUCLEOTIDE SEQUENCE [LARGE SCALE GENOMIC DNA]</scope>
    <source>
        <tissue evidence="10">Mixed pool</tissue>
    </source>
</reference>
<feature type="domain" description="TRNA-binding" evidence="9">
    <location>
        <begin position="269"/>
        <end position="370"/>
    </location>
</feature>
<sequence length="430" mass="46805">MLLNSFSKGVCRQVPTLVRPPSCSLSRLVHSNIRTIKILFNSSIELQQSTRTSHTVWRNFYVNATNDGKTAVHVHQQISFGFVSELSKVCNKICDFFNSFSYSDHKTRMSGSVEAMAQLENNAQAADALIQEIYSKLSVLQSCNPELGAEVQKLLQENEALKTEVGKWKEMLILQQIRNGGNPIVRDPKLIERSAVVVATELGKPEPAAPANADSPPKNVEVKAEPPSEAPQKDGKKGKKAGGDPAAQKGGKPKEAAGDSKAQESEEVDVGRLDLRIGLIKECTRHPDADSLYVEKIDVGEPDVRTVISGLVKHVPIDAMQNRMVVVLCNLKPSKMRGINSQAMVMCASSPEKVEILIPPPGSAPGDVIEVEGYVRRPDSVLNPKKKIFETVAPDLKTNDQKQATYKGVPWSVPGKGLVVSESLCGVNVK</sequence>
<feature type="region of interest" description="Disordered" evidence="8">
    <location>
        <begin position="205"/>
        <end position="268"/>
    </location>
</feature>
<keyword evidence="7" id="KW-0175">Coiled coil</keyword>
<evidence type="ECO:0000256" key="6">
    <source>
        <dbReference type="PROSITE-ProRule" id="PRU00209"/>
    </source>
</evidence>